<name>A0A3L8P3G0_9ACTN</name>
<evidence type="ECO:0000313" key="3">
    <source>
        <dbReference type="EMBL" id="RLV49542.1"/>
    </source>
</evidence>
<feature type="region of interest" description="Disordered" evidence="2">
    <location>
        <begin position="1"/>
        <end position="22"/>
    </location>
</feature>
<dbReference type="GO" id="GO:0008880">
    <property type="term" value="F:glucuronate isomerase activity"/>
    <property type="evidence" value="ECO:0007669"/>
    <property type="project" value="InterPro"/>
</dbReference>
<evidence type="ECO:0000313" key="4">
    <source>
        <dbReference type="Proteomes" id="UP000281708"/>
    </source>
</evidence>
<dbReference type="PANTHER" id="PTHR39193">
    <property type="entry name" value="5-DEOXY-GLUCURONATE ISOMERASE"/>
    <property type="match status" value="1"/>
</dbReference>
<dbReference type="PANTHER" id="PTHR39193:SF1">
    <property type="entry name" value="5-DEOXY-GLUCURONATE ISOMERASE"/>
    <property type="match status" value="1"/>
</dbReference>
<organism evidence="3 4">
    <name type="scientific">Nocardioides mangrovicus</name>
    <dbReference type="NCBI Taxonomy" id="2478913"/>
    <lineage>
        <taxon>Bacteria</taxon>
        <taxon>Bacillati</taxon>
        <taxon>Actinomycetota</taxon>
        <taxon>Actinomycetes</taxon>
        <taxon>Propionibacteriales</taxon>
        <taxon>Nocardioidaceae</taxon>
        <taxon>Nocardioides</taxon>
    </lineage>
</organism>
<dbReference type="Proteomes" id="UP000281708">
    <property type="component" value="Unassembled WGS sequence"/>
</dbReference>
<dbReference type="PIRSF" id="PIRSF036628">
    <property type="entry name" value="IolB"/>
    <property type="match status" value="1"/>
</dbReference>
<dbReference type="RefSeq" id="WP_121805307.1">
    <property type="nucleotide sequence ID" value="NZ_RDBE01000006.1"/>
</dbReference>
<sequence length="284" mass="30026">MSSPWVLPAGSGSGPFDVEVSPETAPEGWAHTSLHVLTLAAGASVTMPAGPDERLVVPLTGAVRVEVGDEGFDLAGRTDVFAGATDTLYSPTATALTLVSDAGARVAVCGARTDVVRAPRLLAAADVPVEQRGAGRSSRLVRNFGTTDVLDAGALIACEVLTPGGNWSSYPAHKHDTAGPEESVLEEIYYFEVAGPHGFGFHRTTSSEAGEIDVLAEVRHGDTALVPHGWHGPCAAAPGHDLYYLNVMAGPGERAWLISDHPDQAWIRETWRDEDVDPRLESFR</sequence>
<dbReference type="InterPro" id="IPR014710">
    <property type="entry name" value="RmlC-like_jellyroll"/>
</dbReference>
<keyword evidence="4" id="KW-1185">Reference proteome</keyword>
<comment type="caution">
    <text evidence="3">The sequence shown here is derived from an EMBL/GenBank/DDBJ whole genome shotgun (WGS) entry which is preliminary data.</text>
</comment>
<dbReference type="AlphaFoldDB" id="A0A3L8P3G0"/>
<proteinExistence type="predicted"/>
<dbReference type="GO" id="GO:0102482">
    <property type="term" value="F:5-deoxy-D-glucuronate isomerase activity"/>
    <property type="evidence" value="ECO:0007669"/>
    <property type="project" value="UniProtKB-EC"/>
</dbReference>
<dbReference type="InterPro" id="IPR011051">
    <property type="entry name" value="RmlC_Cupin_sf"/>
</dbReference>
<accession>A0A3L8P3G0</accession>
<dbReference type="InterPro" id="IPR021120">
    <property type="entry name" value="KduI/IolB_isomerase"/>
</dbReference>
<dbReference type="SUPFAM" id="SSF51182">
    <property type="entry name" value="RmlC-like cupins"/>
    <property type="match status" value="1"/>
</dbReference>
<evidence type="ECO:0000256" key="2">
    <source>
        <dbReference type="SAM" id="MobiDB-lite"/>
    </source>
</evidence>
<dbReference type="Pfam" id="PF04962">
    <property type="entry name" value="KduI"/>
    <property type="match status" value="1"/>
</dbReference>
<evidence type="ECO:0000256" key="1">
    <source>
        <dbReference type="ARBA" id="ARBA00023235"/>
    </source>
</evidence>
<gene>
    <name evidence="3" type="primary">iolB</name>
    <name evidence="3" type="ORF">D9V37_06340</name>
</gene>
<dbReference type="InterPro" id="IPR024203">
    <property type="entry name" value="Deoxy-glucuronate_isom_IolB"/>
</dbReference>
<protein>
    <submittedName>
        <fullName evidence="3">5-deoxy-glucuronate isomerase</fullName>
        <ecNumber evidence="3">5.3.1.30</ecNumber>
    </submittedName>
</protein>
<dbReference type="OrthoDB" id="9799936at2"/>
<dbReference type="GO" id="GO:0019310">
    <property type="term" value="P:inositol catabolic process"/>
    <property type="evidence" value="ECO:0007669"/>
    <property type="project" value="InterPro"/>
</dbReference>
<dbReference type="NCBIfam" id="TIGR04378">
    <property type="entry name" value="myo_inos_iolB"/>
    <property type="match status" value="1"/>
</dbReference>
<dbReference type="Gene3D" id="2.60.120.10">
    <property type="entry name" value="Jelly Rolls"/>
    <property type="match status" value="2"/>
</dbReference>
<dbReference type="EMBL" id="RDBE01000006">
    <property type="protein sequence ID" value="RLV49542.1"/>
    <property type="molecule type" value="Genomic_DNA"/>
</dbReference>
<keyword evidence="1 3" id="KW-0413">Isomerase</keyword>
<dbReference type="EC" id="5.3.1.30" evidence="3"/>
<reference evidence="3 4" key="1">
    <citation type="submission" date="2018-10" db="EMBL/GenBank/DDBJ databases">
        <title>Marmoricola sp. 4Q3S-7 whole genome shotgun sequence.</title>
        <authorList>
            <person name="Li F."/>
        </authorList>
    </citation>
    <scope>NUCLEOTIDE SEQUENCE [LARGE SCALE GENOMIC DNA]</scope>
    <source>
        <strain evidence="3 4">4Q3S-7</strain>
    </source>
</reference>